<dbReference type="CDD" id="cd12306">
    <property type="entry name" value="RRM_II_PABPs"/>
    <property type="match status" value="1"/>
</dbReference>
<evidence type="ECO:0000256" key="3">
    <source>
        <dbReference type="SAM" id="Coils"/>
    </source>
</evidence>
<feature type="coiled-coil region" evidence="3">
    <location>
        <begin position="54"/>
        <end position="81"/>
    </location>
</feature>
<name>A0A9W8AH57_9FUNG</name>
<dbReference type="InterPro" id="IPR012677">
    <property type="entry name" value="Nucleotide-bd_a/b_plait_sf"/>
</dbReference>
<dbReference type="Proteomes" id="UP001150569">
    <property type="component" value="Unassembled WGS sequence"/>
</dbReference>
<dbReference type="GO" id="GO:0008143">
    <property type="term" value="F:poly(A) binding"/>
    <property type="evidence" value="ECO:0007669"/>
    <property type="project" value="TreeGrafter"/>
</dbReference>
<organism evidence="6 7">
    <name type="scientific">Tieghemiomyces parasiticus</name>
    <dbReference type="NCBI Taxonomy" id="78921"/>
    <lineage>
        <taxon>Eukaryota</taxon>
        <taxon>Fungi</taxon>
        <taxon>Fungi incertae sedis</taxon>
        <taxon>Zoopagomycota</taxon>
        <taxon>Kickxellomycotina</taxon>
        <taxon>Dimargaritomycetes</taxon>
        <taxon>Dimargaritales</taxon>
        <taxon>Dimargaritaceae</taxon>
        <taxon>Tieghemiomyces</taxon>
    </lineage>
</organism>
<dbReference type="EMBL" id="JANBPT010000003">
    <property type="protein sequence ID" value="KAJ1930627.1"/>
    <property type="molecule type" value="Genomic_DNA"/>
</dbReference>
<dbReference type="InterPro" id="IPR035979">
    <property type="entry name" value="RBD_domain_sf"/>
</dbReference>
<evidence type="ECO:0000256" key="1">
    <source>
        <dbReference type="ARBA" id="ARBA00022884"/>
    </source>
</evidence>
<dbReference type="Pfam" id="PF00076">
    <property type="entry name" value="RRM_1"/>
    <property type="match status" value="1"/>
</dbReference>
<dbReference type="PROSITE" id="PS50102">
    <property type="entry name" value="RRM"/>
    <property type="match status" value="1"/>
</dbReference>
<evidence type="ECO:0000313" key="7">
    <source>
        <dbReference type="Proteomes" id="UP001150569"/>
    </source>
</evidence>
<protein>
    <recommendedName>
        <fullName evidence="5">RRM domain-containing protein</fullName>
    </recommendedName>
</protein>
<gene>
    <name evidence="6" type="ORF">IWQ60_000135</name>
</gene>
<keyword evidence="3" id="KW-0175">Coiled coil</keyword>
<dbReference type="OrthoDB" id="4726at2759"/>
<dbReference type="Gene3D" id="3.30.70.330">
    <property type="match status" value="1"/>
</dbReference>
<dbReference type="PANTHER" id="PTHR23236:SF12">
    <property type="entry name" value="EUKARYOTIC INITIATION FACTOR 4B-RELATED"/>
    <property type="match status" value="1"/>
</dbReference>
<dbReference type="InterPro" id="IPR000504">
    <property type="entry name" value="RRM_dom"/>
</dbReference>
<feature type="compositionally biased region" description="Gly residues" evidence="4">
    <location>
        <begin position="208"/>
        <end position="217"/>
    </location>
</feature>
<proteinExistence type="predicted"/>
<dbReference type="SMART" id="SM00360">
    <property type="entry name" value="RRM"/>
    <property type="match status" value="1"/>
</dbReference>
<dbReference type="PANTHER" id="PTHR23236">
    <property type="entry name" value="EUKARYOTIC TRANSLATION INITIATION FACTOR 4B/4H"/>
    <property type="match status" value="1"/>
</dbReference>
<keyword evidence="1 2" id="KW-0694">RNA-binding</keyword>
<feature type="domain" description="RRM" evidence="5">
    <location>
        <begin position="114"/>
        <end position="191"/>
    </location>
</feature>
<dbReference type="SUPFAM" id="SSF54928">
    <property type="entry name" value="RNA-binding domain, RBD"/>
    <property type="match status" value="1"/>
</dbReference>
<evidence type="ECO:0000256" key="4">
    <source>
        <dbReference type="SAM" id="MobiDB-lite"/>
    </source>
</evidence>
<evidence type="ECO:0000256" key="2">
    <source>
        <dbReference type="PROSITE-ProRule" id="PRU00176"/>
    </source>
</evidence>
<dbReference type="AlphaFoldDB" id="A0A9W8AH57"/>
<evidence type="ECO:0000259" key="5">
    <source>
        <dbReference type="PROSITE" id="PS50102"/>
    </source>
</evidence>
<comment type="caution">
    <text evidence="6">The sequence shown here is derived from an EMBL/GenBank/DDBJ whole genome shotgun (WGS) entry which is preliminary data.</text>
</comment>
<sequence>MSNDNLQDQPAAAGAKPSVDDVSFMFHYGARDGSRLTGSDSSYYYPPLATLQELAVMKKKLAEMEQEAAKLRTMQQQVEKQLGGNPIATAVSGSPASSLPGEVPVVASNEVDSRSIYVGNVEYAATPEDLQAHFKDCGEVNRVTIICDRVTGAPKGYGYIEFTEPEMAQKALALHEVEFQGRPLKVVPKRTNVAGVGRGRGRRPYRGGFRGRGGGFR</sequence>
<reference evidence="6" key="1">
    <citation type="submission" date="2022-07" db="EMBL/GenBank/DDBJ databases">
        <title>Phylogenomic reconstructions and comparative analyses of Kickxellomycotina fungi.</title>
        <authorList>
            <person name="Reynolds N.K."/>
            <person name="Stajich J.E."/>
            <person name="Barry K."/>
            <person name="Grigoriev I.V."/>
            <person name="Crous P."/>
            <person name="Smith M.E."/>
        </authorList>
    </citation>
    <scope>NUCLEOTIDE SEQUENCE</scope>
    <source>
        <strain evidence="6">RSA 861</strain>
    </source>
</reference>
<accession>A0A9W8AH57</accession>
<feature type="region of interest" description="Disordered" evidence="4">
    <location>
        <begin position="195"/>
        <end position="217"/>
    </location>
</feature>
<keyword evidence="7" id="KW-1185">Reference proteome</keyword>
<evidence type="ECO:0000313" key="6">
    <source>
        <dbReference type="EMBL" id="KAJ1930627.1"/>
    </source>
</evidence>